<dbReference type="RefSeq" id="WP_258543145.1">
    <property type="nucleotide sequence ID" value="NZ_OU015584.1"/>
</dbReference>
<dbReference type="EC" id="2.1.1.-" evidence="1"/>
<keyword evidence="2" id="KW-1185">Reference proteome</keyword>
<sequence length="259" mass="29559">MFRQATTYGKYLLQAKPFKGVEDLNISESLKKVFDKDRTFYSFLALDVVRNKNRMDERVLKVNDLGAGSKSTKRDQRSVKSIADSAVKTKKYAELMFRLVESFQSSTVLELGTSLGITTGYLSKANKDAKVYTLEGASEIANVARENFKLMKLTNVELIEGDFNDTLQSLVGRLDKIDLAYLDGNHRKEATLKYFDWILPKLNDQSIVVVDDINWSAGMKEAWIELVNRKETTLAINLFEMGLLFLDPKLKKEELLVRY</sequence>
<dbReference type="CDD" id="cd02440">
    <property type="entry name" value="AdoMet_MTases"/>
    <property type="match status" value="1"/>
</dbReference>
<protein>
    <submittedName>
        <fullName evidence="1">tRNA 5-hydroxyuridine methyltransferase</fullName>
        <ecNumber evidence="1">2.1.1.-</ecNumber>
    </submittedName>
</protein>
<evidence type="ECO:0000313" key="1">
    <source>
        <dbReference type="EMBL" id="CAG5085960.1"/>
    </source>
</evidence>
<dbReference type="InterPro" id="IPR029063">
    <property type="entry name" value="SAM-dependent_MTases_sf"/>
</dbReference>
<name>A0A916JPM1_9FLAO</name>
<keyword evidence="1" id="KW-0489">Methyltransferase</keyword>
<dbReference type="Proteomes" id="UP000683507">
    <property type="component" value="Chromosome"/>
</dbReference>
<dbReference type="EMBL" id="OU015584">
    <property type="protein sequence ID" value="CAG5085960.1"/>
    <property type="molecule type" value="Genomic_DNA"/>
</dbReference>
<dbReference type="PANTHER" id="PTHR43167">
    <property type="entry name" value="PUTATIVE (AFU_ORTHOLOGUE AFUA_6G01830)-RELATED"/>
    <property type="match status" value="1"/>
</dbReference>
<evidence type="ECO:0000313" key="2">
    <source>
        <dbReference type="Proteomes" id="UP000683507"/>
    </source>
</evidence>
<gene>
    <name evidence="1" type="primary">trmR_1</name>
    <name evidence="1" type="ORF">CRYO30217_02949</name>
</gene>
<dbReference type="Pfam" id="PF13578">
    <property type="entry name" value="Methyltransf_24"/>
    <property type="match status" value="1"/>
</dbReference>
<dbReference type="PANTHER" id="PTHR43167:SF1">
    <property type="entry name" value="PUTATIVE (AFU_ORTHOLOGUE AFUA_6G01830)-RELATED"/>
    <property type="match status" value="1"/>
</dbReference>
<dbReference type="Gene3D" id="3.40.50.150">
    <property type="entry name" value="Vaccinia Virus protein VP39"/>
    <property type="match status" value="1"/>
</dbReference>
<keyword evidence="1" id="KW-0808">Transferase</keyword>
<dbReference type="SUPFAM" id="SSF53335">
    <property type="entry name" value="S-adenosyl-L-methionine-dependent methyltransferases"/>
    <property type="match status" value="1"/>
</dbReference>
<dbReference type="KEGG" id="ptan:CRYO30217_02949"/>
<dbReference type="GO" id="GO:0008168">
    <property type="term" value="F:methyltransferase activity"/>
    <property type="evidence" value="ECO:0007669"/>
    <property type="project" value="UniProtKB-KW"/>
</dbReference>
<accession>A0A916JPM1</accession>
<dbReference type="AlphaFoldDB" id="A0A916JPM1"/>
<proteinExistence type="predicted"/>
<organism evidence="1 2">
    <name type="scientific">Parvicella tangerina</name>
    <dbReference type="NCBI Taxonomy" id="2829795"/>
    <lineage>
        <taxon>Bacteria</taxon>
        <taxon>Pseudomonadati</taxon>
        <taxon>Bacteroidota</taxon>
        <taxon>Flavobacteriia</taxon>
        <taxon>Flavobacteriales</taxon>
        <taxon>Parvicellaceae</taxon>
        <taxon>Parvicella</taxon>
    </lineage>
</organism>
<reference evidence="1" key="1">
    <citation type="submission" date="2021-04" db="EMBL/GenBank/DDBJ databases">
        <authorList>
            <person name="Rodrigo-Torres L."/>
            <person name="Arahal R. D."/>
            <person name="Lucena T."/>
        </authorList>
    </citation>
    <scope>NUCLEOTIDE SEQUENCE</scope>
    <source>
        <strain evidence="1">AS29M-1</strain>
    </source>
</reference>
<dbReference type="GO" id="GO:0032259">
    <property type="term" value="P:methylation"/>
    <property type="evidence" value="ECO:0007669"/>
    <property type="project" value="UniProtKB-KW"/>
</dbReference>